<evidence type="ECO:0000313" key="4">
    <source>
        <dbReference type="Proteomes" id="UP000193928"/>
    </source>
</evidence>
<comment type="caution">
    <text evidence="1">The sequence shown here is derived from an EMBL/GenBank/DDBJ whole genome shotgun (WGS) entry which is preliminary data.</text>
</comment>
<name>A0A1A6BKG0_MYCGO</name>
<reference evidence="1 3" key="2">
    <citation type="submission" date="2016-06" db="EMBL/GenBank/DDBJ databases">
        <authorList>
            <person name="Kjaerup R.B."/>
            <person name="Dalgaard T.S."/>
            <person name="Juul-Madsen H.R."/>
        </authorList>
    </citation>
    <scope>NUCLEOTIDE SEQUENCE [LARGE SCALE GENOMIC DNA]</scope>
    <source>
        <strain evidence="1 3">1245752.6</strain>
    </source>
</reference>
<dbReference type="Proteomes" id="UP000093757">
    <property type="component" value="Unassembled WGS sequence"/>
</dbReference>
<dbReference type="AlphaFoldDB" id="A0A1A6BKG0"/>
<evidence type="ECO:0000313" key="1">
    <source>
        <dbReference type="EMBL" id="OBS02791.1"/>
    </source>
</evidence>
<dbReference type="RefSeq" id="WP_065133081.1">
    <property type="nucleotide sequence ID" value="NZ_JACKSU010000020.1"/>
</dbReference>
<gene>
    <name evidence="1" type="ORF">A9W98_13115</name>
    <name evidence="2" type="ORF">AWC08_15015</name>
</gene>
<evidence type="ECO:0000313" key="2">
    <source>
        <dbReference type="EMBL" id="ORV95171.1"/>
    </source>
</evidence>
<keyword evidence="4" id="KW-1185">Reference proteome</keyword>
<protein>
    <submittedName>
        <fullName evidence="1">Fis family transcriptional regulator</fullName>
    </submittedName>
</protein>
<dbReference type="OrthoDB" id="4502104at2"/>
<proteinExistence type="predicted"/>
<dbReference type="EMBL" id="LQOY01000022">
    <property type="protein sequence ID" value="ORV95171.1"/>
    <property type="molecule type" value="Genomic_DNA"/>
</dbReference>
<dbReference type="EMBL" id="MAEM01000144">
    <property type="protein sequence ID" value="OBS02791.1"/>
    <property type="molecule type" value="Genomic_DNA"/>
</dbReference>
<organism evidence="1 3">
    <name type="scientific">Mycobacterium gordonae</name>
    <dbReference type="NCBI Taxonomy" id="1778"/>
    <lineage>
        <taxon>Bacteria</taxon>
        <taxon>Bacillati</taxon>
        <taxon>Actinomycetota</taxon>
        <taxon>Actinomycetes</taxon>
        <taxon>Mycobacteriales</taxon>
        <taxon>Mycobacteriaceae</taxon>
        <taxon>Mycobacterium</taxon>
    </lineage>
</organism>
<evidence type="ECO:0000313" key="3">
    <source>
        <dbReference type="Proteomes" id="UP000093757"/>
    </source>
</evidence>
<reference evidence="2 4" key="1">
    <citation type="submission" date="2016-01" db="EMBL/GenBank/DDBJ databases">
        <title>The new phylogeny of the genus Mycobacterium.</title>
        <authorList>
            <person name="Tarcisio F."/>
            <person name="Conor M."/>
            <person name="Antonella G."/>
            <person name="Elisabetta G."/>
            <person name="Giulia F.S."/>
            <person name="Sara T."/>
            <person name="Anna F."/>
            <person name="Clotilde B."/>
            <person name="Roberto B."/>
            <person name="Veronica D.S."/>
            <person name="Fabio R."/>
            <person name="Monica P."/>
            <person name="Olivier J."/>
            <person name="Enrico T."/>
            <person name="Nicola S."/>
        </authorList>
    </citation>
    <scope>NUCLEOTIDE SEQUENCE [LARGE SCALE GENOMIC DNA]</scope>
    <source>
        <strain evidence="2 4">DSM 44160</strain>
    </source>
</reference>
<dbReference type="Proteomes" id="UP000193928">
    <property type="component" value="Unassembled WGS sequence"/>
</dbReference>
<sequence length="472" mass="50056">MQNEQPQAHFDNTLTAVEIERLTVRDKDVAREAQRWTAGGRGAAVDDPDALAAADLSQFVTEAVKIGAHALSATGQAQESRILEQMLREVGDKAADSTAKAVDITERAVKSASEVVTKAANDAKKAITEADAASRKAFTDSVSTAKTDLTTEVRRIFAGENPELLERLQPVLDKFSTDLDAKVKAGTSDLLSKAAKQFDPSDPTSPMAKHAAELDARQQKLTEQIDKNHADVLLKVDELLTSLKVQEAKATLAKVTPIKGDTFENQVNAVLSEVATGLGDDFTDTRAIVGAVPRSKKGDALLTIDGGAARVVIEMTDSARAGWTAYFDEAERNRLAAAALGLVRTAEQNGGRSIRVLGPRRIVLAFDPGSDDPELVRTVVMLLRTASLAATTRRGAHQIATAEEKITQAIAQLNTLDEVKKAACSIQKSATKIETSCTGITSGIQRVLTDALSALTDAQADAAGDQHSGAVA</sequence>
<accession>A0A1A6BKG0</accession>